<comment type="caution">
    <text evidence="3">The sequence shown here is derived from an EMBL/GenBank/DDBJ whole genome shotgun (WGS) entry which is preliminary data.</text>
</comment>
<protein>
    <recommendedName>
        <fullName evidence="5">Right-handed parallel beta-helix repeat-containing protein</fullName>
    </recommendedName>
</protein>
<evidence type="ECO:0000256" key="1">
    <source>
        <dbReference type="SAM" id="MobiDB-lite"/>
    </source>
</evidence>
<evidence type="ECO:0000313" key="3">
    <source>
        <dbReference type="EMBL" id="MBZ5739728.1"/>
    </source>
</evidence>
<keyword evidence="4" id="KW-1185">Reference proteome</keyword>
<proteinExistence type="predicted"/>
<dbReference type="EMBL" id="JAIQZJ010000009">
    <property type="protein sequence ID" value="MBZ5739728.1"/>
    <property type="molecule type" value="Genomic_DNA"/>
</dbReference>
<sequence>MRRWVVVLLVSVGLPALALPRAAADTDEVTTELELRGAWADPLRTRIDLGADIALRDCHLGDPIRESPYPLVLDGHGHTMRQTCFEKRVLRQDGTGWLDLRDVTLTRGGSDGPGAALTSRGEILLQDCTIKENLAEEPGGGVFSMRRVTAYRCHINGNLANDDGGGIYARRGGVQVYDSVLSTNLVDGSGGAIGSTGDILVVDSWVDGNTTDGDGGALYTDEDGDVTVVRSLVDGSDADGPGGAIFTLDGDVAIYDSTLNGNRADDRGGAISGEADVLVVNSNVARNLAVAHAGGGIWARGDLVVVNSTIANNYAEGDGGGTLSAGGTTIIGSTVTRNIASVGGDVGAAGPLEVFASIIGPPRTTGVTGDTIPTERSCRVYAAVSHGHNLVADPSCDLDDPTDVIGADPMLVQVNAQPLGFVLVPQDGSAAIDLVPAGSCLGELPDPLPAGQLLEGWVDWEDVLARDTLGRLRDDDGRGCDAGAVQTPVIEPPDLDLPDPESIGAQQVLAAPRVRLRPGVRAPGGVARAGRHSVRDLLTTLDRRLRSLDHAARRFDVLLDCTTRTGVDRDGDQRHRWGFEYDERDGTGLDLRPALVPHRGHGPAQWDLLRLSTARRCLSAPADPNGAGEDARLASRRPGRWLRVLERREERLEVRTERFDAWESCLSWLPVTEAGDTEQDLGYLVDEGLWPFERRHYPAIDLDHSEWDDPDYQLLAFRGRDRPFADGECGTDPGEGVDRIAARPSEARHELRRAVLDLREDVADLGEPVEEISRFDQCLYTVGVRTTPGYRFRAADGRRARRTALSFDLRGDHLPEASVLAFPGEEPPQIECNEDAGGVETDE</sequence>
<name>A0ABS7UFF0_9ACTN</name>
<reference evidence="3 4" key="1">
    <citation type="submission" date="2021-09" db="EMBL/GenBank/DDBJ databases">
        <title>Whole genome sequence of Nocardioides sp. GBK3QG-3.</title>
        <authorList>
            <person name="Tuo L."/>
        </authorList>
    </citation>
    <scope>NUCLEOTIDE SEQUENCE [LARGE SCALE GENOMIC DNA]</scope>
    <source>
        <strain evidence="3 4">GBK3QG-3</strain>
    </source>
</reference>
<dbReference type="Proteomes" id="UP000780875">
    <property type="component" value="Unassembled WGS sequence"/>
</dbReference>
<dbReference type="PANTHER" id="PTHR11319">
    <property type="entry name" value="G PROTEIN-COUPLED RECEPTOR-RELATED"/>
    <property type="match status" value="1"/>
</dbReference>
<organism evidence="3 4">
    <name type="scientific">Nocardioides mangrovi</name>
    <dbReference type="NCBI Taxonomy" id="2874580"/>
    <lineage>
        <taxon>Bacteria</taxon>
        <taxon>Bacillati</taxon>
        <taxon>Actinomycetota</taxon>
        <taxon>Actinomycetes</taxon>
        <taxon>Propionibacteriales</taxon>
        <taxon>Nocardioidaceae</taxon>
        <taxon>Nocardioides</taxon>
    </lineage>
</organism>
<evidence type="ECO:0000256" key="2">
    <source>
        <dbReference type="SAM" id="SignalP"/>
    </source>
</evidence>
<feature type="region of interest" description="Disordered" evidence="1">
    <location>
        <begin position="823"/>
        <end position="843"/>
    </location>
</feature>
<dbReference type="SUPFAM" id="SSF51126">
    <property type="entry name" value="Pectin lyase-like"/>
    <property type="match status" value="1"/>
</dbReference>
<evidence type="ECO:0008006" key="5">
    <source>
        <dbReference type="Google" id="ProtNLM"/>
    </source>
</evidence>
<keyword evidence="2" id="KW-0732">Signal</keyword>
<accession>A0ABS7UFF0</accession>
<dbReference type="PANTHER" id="PTHR11319:SF35">
    <property type="entry name" value="OUTER MEMBRANE PROTEIN PMPC-RELATED"/>
    <property type="match status" value="1"/>
</dbReference>
<dbReference type="RefSeq" id="WP_224124089.1">
    <property type="nucleotide sequence ID" value="NZ_JAIQZJ010000009.1"/>
</dbReference>
<dbReference type="InterPro" id="IPR011050">
    <property type="entry name" value="Pectin_lyase_fold/virulence"/>
</dbReference>
<feature type="signal peptide" evidence="2">
    <location>
        <begin position="1"/>
        <end position="18"/>
    </location>
</feature>
<gene>
    <name evidence="3" type="ORF">K8U61_16250</name>
</gene>
<evidence type="ECO:0000313" key="4">
    <source>
        <dbReference type="Proteomes" id="UP000780875"/>
    </source>
</evidence>
<feature type="chain" id="PRO_5045640133" description="Right-handed parallel beta-helix repeat-containing protein" evidence="2">
    <location>
        <begin position="19"/>
        <end position="843"/>
    </location>
</feature>